<organism evidence="1 3">
    <name type="scientific">Didymodactylos carnosus</name>
    <dbReference type="NCBI Taxonomy" id="1234261"/>
    <lineage>
        <taxon>Eukaryota</taxon>
        <taxon>Metazoa</taxon>
        <taxon>Spiralia</taxon>
        <taxon>Gnathifera</taxon>
        <taxon>Rotifera</taxon>
        <taxon>Eurotatoria</taxon>
        <taxon>Bdelloidea</taxon>
        <taxon>Philodinida</taxon>
        <taxon>Philodinidae</taxon>
        <taxon>Didymodactylos</taxon>
    </lineage>
</organism>
<accession>A0A815Q2R3</accession>
<name>A0A815Q2R3_9BILA</name>
<proteinExistence type="predicted"/>
<dbReference type="Proteomes" id="UP000681722">
    <property type="component" value="Unassembled WGS sequence"/>
</dbReference>
<sequence length="116" mass="13054">MRKCRKQPVVQFPESLPSTINIVSSAIDNEQSNVAMHFGSGCAPYQAANVNRYGCQTPVASRIDVRQMQGSSGFNVSHGEDPPFYGQQYHQTDHWIPGWFIINMDRTIRISVSIRP</sequence>
<reference evidence="1" key="1">
    <citation type="submission" date="2021-02" db="EMBL/GenBank/DDBJ databases">
        <authorList>
            <person name="Nowell W R."/>
        </authorList>
    </citation>
    <scope>NUCLEOTIDE SEQUENCE</scope>
</reference>
<keyword evidence="3" id="KW-1185">Reference proteome</keyword>
<dbReference type="EMBL" id="CAJNOQ010019838">
    <property type="protein sequence ID" value="CAF1457957.1"/>
    <property type="molecule type" value="Genomic_DNA"/>
</dbReference>
<evidence type="ECO:0000313" key="2">
    <source>
        <dbReference type="EMBL" id="CAF4329220.1"/>
    </source>
</evidence>
<dbReference type="EMBL" id="CAJOBC010085297">
    <property type="protein sequence ID" value="CAF4329220.1"/>
    <property type="molecule type" value="Genomic_DNA"/>
</dbReference>
<dbReference type="AlphaFoldDB" id="A0A815Q2R3"/>
<evidence type="ECO:0000313" key="3">
    <source>
        <dbReference type="Proteomes" id="UP000663829"/>
    </source>
</evidence>
<comment type="caution">
    <text evidence="1">The sequence shown here is derived from an EMBL/GenBank/DDBJ whole genome shotgun (WGS) entry which is preliminary data.</text>
</comment>
<protein>
    <submittedName>
        <fullName evidence="1">Uncharacterized protein</fullName>
    </submittedName>
</protein>
<gene>
    <name evidence="1" type="ORF">GPM918_LOCUS34974</name>
    <name evidence="2" type="ORF">SRO942_LOCUS35690</name>
</gene>
<dbReference type="Proteomes" id="UP000663829">
    <property type="component" value="Unassembled WGS sequence"/>
</dbReference>
<evidence type="ECO:0000313" key="1">
    <source>
        <dbReference type="EMBL" id="CAF1457957.1"/>
    </source>
</evidence>